<evidence type="ECO:0000313" key="1">
    <source>
        <dbReference type="EMBL" id="KAI0031583.1"/>
    </source>
</evidence>
<comment type="caution">
    <text evidence="1">The sequence shown here is derived from an EMBL/GenBank/DDBJ whole genome shotgun (WGS) entry which is preliminary data.</text>
</comment>
<dbReference type="Proteomes" id="UP000814128">
    <property type="component" value="Unassembled WGS sequence"/>
</dbReference>
<proteinExistence type="predicted"/>
<sequence length="299" mass="32428">MPAHAYGAIVNADSQLRKRTCTHLRRARKWTRADVSLVEQIQTCRVPSEPIRARTVHGKSPSPHRTAALQHLLMPAHAYGTIVNVDSQLRKRTRTHLRRGAHVCTPPARGARASASGTHIRSMRRASTSGPRNPIAPIVPSFQPKPHHPHLLSPLQPLHRNPSSRSLPLRTLELSPRAELHPSPPAPGIRNNGKTDRPPDLPPPFPAPARRARQIWGPAWRGPRAPGEARRQARTARVPDAVLRDGGAVGRVRAPARAGGAEREARRETGGESATEACEGTDDEDGGIPCGVARLLCAA</sequence>
<dbReference type="EMBL" id="MU273574">
    <property type="protein sequence ID" value="KAI0031583.1"/>
    <property type="molecule type" value="Genomic_DNA"/>
</dbReference>
<name>A0ACB8QIQ5_9AGAM</name>
<organism evidence="1 2">
    <name type="scientific">Vararia minispora EC-137</name>
    <dbReference type="NCBI Taxonomy" id="1314806"/>
    <lineage>
        <taxon>Eukaryota</taxon>
        <taxon>Fungi</taxon>
        <taxon>Dikarya</taxon>
        <taxon>Basidiomycota</taxon>
        <taxon>Agaricomycotina</taxon>
        <taxon>Agaricomycetes</taxon>
        <taxon>Russulales</taxon>
        <taxon>Lachnocladiaceae</taxon>
        <taxon>Vararia</taxon>
    </lineage>
</organism>
<reference evidence="1" key="1">
    <citation type="submission" date="2021-02" db="EMBL/GenBank/DDBJ databases">
        <authorList>
            <consortium name="DOE Joint Genome Institute"/>
            <person name="Ahrendt S."/>
            <person name="Looney B.P."/>
            <person name="Miyauchi S."/>
            <person name="Morin E."/>
            <person name="Drula E."/>
            <person name="Courty P.E."/>
            <person name="Chicoki N."/>
            <person name="Fauchery L."/>
            <person name="Kohler A."/>
            <person name="Kuo A."/>
            <person name="Labutti K."/>
            <person name="Pangilinan J."/>
            <person name="Lipzen A."/>
            <person name="Riley R."/>
            <person name="Andreopoulos W."/>
            <person name="He G."/>
            <person name="Johnson J."/>
            <person name="Barry K.W."/>
            <person name="Grigoriev I.V."/>
            <person name="Nagy L."/>
            <person name="Hibbett D."/>
            <person name="Henrissat B."/>
            <person name="Matheny P.B."/>
            <person name="Labbe J."/>
            <person name="Martin F."/>
        </authorList>
    </citation>
    <scope>NUCLEOTIDE SEQUENCE</scope>
    <source>
        <strain evidence="1">EC-137</strain>
    </source>
</reference>
<accession>A0ACB8QIQ5</accession>
<keyword evidence="2" id="KW-1185">Reference proteome</keyword>
<gene>
    <name evidence="1" type="ORF">K488DRAFT_86656</name>
</gene>
<evidence type="ECO:0000313" key="2">
    <source>
        <dbReference type="Proteomes" id="UP000814128"/>
    </source>
</evidence>
<protein>
    <submittedName>
        <fullName evidence="1">Uncharacterized protein</fullName>
    </submittedName>
</protein>
<reference evidence="1" key="2">
    <citation type="journal article" date="2022" name="New Phytol.">
        <title>Evolutionary transition to the ectomycorrhizal habit in the genomes of a hyperdiverse lineage of mushroom-forming fungi.</title>
        <authorList>
            <person name="Looney B."/>
            <person name="Miyauchi S."/>
            <person name="Morin E."/>
            <person name="Drula E."/>
            <person name="Courty P.E."/>
            <person name="Kohler A."/>
            <person name="Kuo A."/>
            <person name="LaButti K."/>
            <person name="Pangilinan J."/>
            <person name="Lipzen A."/>
            <person name="Riley R."/>
            <person name="Andreopoulos W."/>
            <person name="He G."/>
            <person name="Johnson J."/>
            <person name="Nolan M."/>
            <person name="Tritt A."/>
            <person name="Barry K.W."/>
            <person name="Grigoriev I.V."/>
            <person name="Nagy L.G."/>
            <person name="Hibbett D."/>
            <person name="Henrissat B."/>
            <person name="Matheny P.B."/>
            <person name="Labbe J."/>
            <person name="Martin F.M."/>
        </authorList>
    </citation>
    <scope>NUCLEOTIDE SEQUENCE</scope>
    <source>
        <strain evidence="1">EC-137</strain>
    </source>
</reference>